<reference evidence="3" key="1">
    <citation type="journal article" date="2019" name="Int. J. Syst. Evol. Microbiol.">
        <title>The Global Catalogue of Microorganisms (GCM) 10K type strain sequencing project: providing services to taxonomists for standard genome sequencing and annotation.</title>
        <authorList>
            <consortium name="The Broad Institute Genomics Platform"/>
            <consortium name="The Broad Institute Genome Sequencing Center for Infectious Disease"/>
            <person name="Wu L."/>
            <person name="Ma J."/>
        </authorList>
    </citation>
    <scope>NUCLEOTIDE SEQUENCE [LARGE SCALE GENOMIC DNA]</scope>
    <source>
        <strain evidence="3">XZYJT-10</strain>
    </source>
</reference>
<name>A0ABW2HS31_9ACTN</name>
<evidence type="ECO:0000313" key="3">
    <source>
        <dbReference type="Proteomes" id="UP001596548"/>
    </source>
</evidence>
<keyword evidence="3" id="KW-1185">Reference proteome</keyword>
<evidence type="ECO:0000256" key="1">
    <source>
        <dbReference type="SAM" id="MobiDB-lite"/>
    </source>
</evidence>
<feature type="region of interest" description="Disordered" evidence="1">
    <location>
        <begin position="1"/>
        <end position="26"/>
    </location>
</feature>
<gene>
    <name evidence="2" type="ORF">ACFQS1_18525</name>
</gene>
<comment type="caution">
    <text evidence="2">The sequence shown here is derived from an EMBL/GenBank/DDBJ whole genome shotgun (WGS) entry which is preliminary data.</text>
</comment>
<accession>A0ABW2HS31</accession>
<dbReference type="RefSeq" id="WP_378969766.1">
    <property type="nucleotide sequence ID" value="NZ_JBHTBJ010000012.1"/>
</dbReference>
<dbReference type="EMBL" id="JBHTBJ010000012">
    <property type="protein sequence ID" value="MFC7275993.1"/>
    <property type="molecule type" value="Genomic_DNA"/>
</dbReference>
<proteinExistence type="predicted"/>
<feature type="region of interest" description="Disordered" evidence="1">
    <location>
        <begin position="58"/>
        <end position="82"/>
    </location>
</feature>
<evidence type="ECO:0000313" key="2">
    <source>
        <dbReference type="EMBL" id="MFC7275993.1"/>
    </source>
</evidence>
<organism evidence="2 3">
    <name type="scientific">Paractinoplanes rhizophilus</name>
    <dbReference type="NCBI Taxonomy" id="1416877"/>
    <lineage>
        <taxon>Bacteria</taxon>
        <taxon>Bacillati</taxon>
        <taxon>Actinomycetota</taxon>
        <taxon>Actinomycetes</taxon>
        <taxon>Micromonosporales</taxon>
        <taxon>Micromonosporaceae</taxon>
        <taxon>Paractinoplanes</taxon>
    </lineage>
</organism>
<sequence length="96" mass="9981">MPAPSAGGVPAPMWKSTTYGPMDGNGRRVSRVAITAAATSATSESRCAASIRRWVWASSTQQPTRPASRPAARSQTSSGLSRDCSILAVSSARRCA</sequence>
<dbReference type="Proteomes" id="UP001596548">
    <property type="component" value="Unassembled WGS sequence"/>
</dbReference>
<protein>
    <submittedName>
        <fullName evidence="2">Uncharacterized protein</fullName>
    </submittedName>
</protein>